<dbReference type="GO" id="GO:0016491">
    <property type="term" value="F:oxidoreductase activity"/>
    <property type="evidence" value="ECO:0007669"/>
    <property type="project" value="InterPro"/>
</dbReference>
<proteinExistence type="predicted"/>
<gene>
    <name evidence="2" type="ORF">SVIO_070720</name>
</gene>
<accession>A0A4D4LEU1</accession>
<reference evidence="2 3" key="1">
    <citation type="journal article" date="2020" name="Int. J. Syst. Evol. Microbiol.">
        <title>Reclassification of Streptomyces castelarensis and Streptomyces sporoclivatus as later heterotypic synonyms of Streptomyces antimycoticus.</title>
        <authorList>
            <person name="Komaki H."/>
            <person name="Tamura T."/>
        </authorList>
    </citation>
    <scope>NUCLEOTIDE SEQUENCE [LARGE SCALE GENOMIC DNA]</scope>
    <source>
        <strain evidence="2 3">NBRC 13459</strain>
    </source>
</reference>
<dbReference type="InterPro" id="IPR036249">
    <property type="entry name" value="Thioredoxin-like_sf"/>
</dbReference>
<evidence type="ECO:0000313" key="3">
    <source>
        <dbReference type="Proteomes" id="UP000301309"/>
    </source>
</evidence>
<evidence type="ECO:0000259" key="1">
    <source>
        <dbReference type="PROSITE" id="PS51352"/>
    </source>
</evidence>
<dbReference type="PROSITE" id="PS51352">
    <property type="entry name" value="THIOREDOXIN_2"/>
    <property type="match status" value="1"/>
</dbReference>
<dbReference type="InterPro" id="IPR000866">
    <property type="entry name" value="AhpC/TSA"/>
</dbReference>
<dbReference type="InterPro" id="IPR013766">
    <property type="entry name" value="Thioredoxin_domain"/>
</dbReference>
<dbReference type="Pfam" id="PF00578">
    <property type="entry name" value="AhpC-TSA"/>
    <property type="match status" value="1"/>
</dbReference>
<dbReference type="GO" id="GO:0016209">
    <property type="term" value="F:antioxidant activity"/>
    <property type="evidence" value="ECO:0007669"/>
    <property type="project" value="InterPro"/>
</dbReference>
<keyword evidence="3" id="KW-1185">Reference proteome</keyword>
<name>A0A4D4LEU1_STRVO</name>
<dbReference type="Proteomes" id="UP000301309">
    <property type="component" value="Unassembled WGS sequence"/>
</dbReference>
<dbReference type="OrthoDB" id="128449at2"/>
<evidence type="ECO:0000313" key="2">
    <source>
        <dbReference type="EMBL" id="GDY56449.1"/>
    </source>
</evidence>
<organism evidence="2 3">
    <name type="scientific">Streptomyces violaceusniger</name>
    <dbReference type="NCBI Taxonomy" id="68280"/>
    <lineage>
        <taxon>Bacteria</taxon>
        <taxon>Bacillati</taxon>
        <taxon>Actinomycetota</taxon>
        <taxon>Actinomycetes</taxon>
        <taxon>Kitasatosporales</taxon>
        <taxon>Streptomycetaceae</taxon>
        <taxon>Streptomyces</taxon>
        <taxon>Streptomyces violaceusniger group</taxon>
    </lineage>
</organism>
<dbReference type="PROSITE" id="PS00194">
    <property type="entry name" value="THIOREDOXIN_1"/>
    <property type="match status" value="1"/>
</dbReference>
<dbReference type="AlphaFoldDB" id="A0A4D4LEU1"/>
<sequence>MPLLAAVVVFVGALCALDLILTLGVIKRLREQTTLLAKMSGPPPAISIGEEIGEFEATTVDGEPVSRELLTGETLVAFFSPTCGPCKEKLPAFVDHVRALPAGGTQALAVVVGEADDAAAFLAELSPVARVVLEGVGGPLGKAFQASAYPTLLRVAPGEDGRVVVTANQVALDRPTAVPA</sequence>
<dbReference type="EMBL" id="BJHW01000001">
    <property type="protein sequence ID" value="GDY56449.1"/>
    <property type="molecule type" value="Genomic_DNA"/>
</dbReference>
<feature type="domain" description="Thioredoxin" evidence="1">
    <location>
        <begin position="46"/>
        <end position="180"/>
    </location>
</feature>
<dbReference type="Gene3D" id="3.40.30.10">
    <property type="entry name" value="Glutaredoxin"/>
    <property type="match status" value="1"/>
</dbReference>
<dbReference type="CDD" id="cd02966">
    <property type="entry name" value="TlpA_like_family"/>
    <property type="match status" value="1"/>
</dbReference>
<dbReference type="SUPFAM" id="SSF52833">
    <property type="entry name" value="Thioredoxin-like"/>
    <property type="match status" value="1"/>
</dbReference>
<comment type="caution">
    <text evidence="2">The sequence shown here is derived from an EMBL/GenBank/DDBJ whole genome shotgun (WGS) entry which is preliminary data.</text>
</comment>
<protein>
    <recommendedName>
        <fullName evidence="1">Thioredoxin domain-containing protein</fullName>
    </recommendedName>
</protein>
<dbReference type="InterPro" id="IPR017937">
    <property type="entry name" value="Thioredoxin_CS"/>
</dbReference>